<evidence type="ECO:0000313" key="2">
    <source>
        <dbReference type="EMBL" id="VEL19919.1"/>
    </source>
</evidence>
<gene>
    <name evidence="2" type="ORF">PXEA_LOCUS13359</name>
</gene>
<feature type="compositionally biased region" description="Polar residues" evidence="1">
    <location>
        <begin position="148"/>
        <end position="158"/>
    </location>
</feature>
<keyword evidence="3" id="KW-1185">Reference proteome</keyword>
<dbReference type="EMBL" id="CAAALY010043885">
    <property type="protein sequence ID" value="VEL19919.1"/>
    <property type="molecule type" value="Genomic_DNA"/>
</dbReference>
<reference evidence="2" key="1">
    <citation type="submission" date="2018-11" db="EMBL/GenBank/DDBJ databases">
        <authorList>
            <consortium name="Pathogen Informatics"/>
        </authorList>
    </citation>
    <scope>NUCLEOTIDE SEQUENCE</scope>
</reference>
<comment type="caution">
    <text evidence="2">The sequence shown here is derived from an EMBL/GenBank/DDBJ whole genome shotgun (WGS) entry which is preliminary data.</text>
</comment>
<protein>
    <submittedName>
        <fullName evidence="2">Uncharacterized protein</fullName>
    </submittedName>
</protein>
<organism evidence="2 3">
    <name type="scientific">Protopolystoma xenopodis</name>
    <dbReference type="NCBI Taxonomy" id="117903"/>
    <lineage>
        <taxon>Eukaryota</taxon>
        <taxon>Metazoa</taxon>
        <taxon>Spiralia</taxon>
        <taxon>Lophotrochozoa</taxon>
        <taxon>Platyhelminthes</taxon>
        <taxon>Monogenea</taxon>
        <taxon>Polyopisthocotylea</taxon>
        <taxon>Polystomatidea</taxon>
        <taxon>Polystomatidae</taxon>
        <taxon>Protopolystoma</taxon>
    </lineage>
</organism>
<sequence length="209" mass="22704">MRPKEPGPAACVCASEHGCSLPGHPGVRGAPGPDIQLLSFGSPNWARGVCGLGVCKRTPLLSTFQTASPARLHMRQDRLFEPKAAPANVKNANTSFGCQAGKQNLTHLPNWDMWTHVKGKVARPGLWYRRASPVATGQSDRRADAVIKSQTDRASPSNCCPRLYSRQPSASVSTPAVARADMYHQGTCRCYAFQPFQCTVRQIFTKNAL</sequence>
<evidence type="ECO:0000313" key="3">
    <source>
        <dbReference type="Proteomes" id="UP000784294"/>
    </source>
</evidence>
<feature type="region of interest" description="Disordered" evidence="1">
    <location>
        <begin position="139"/>
        <end position="158"/>
    </location>
</feature>
<proteinExistence type="predicted"/>
<dbReference type="Proteomes" id="UP000784294">
    <property type="component" value="Unassembled WGS sequence"/>
</dbReference>
<name>A0A3S5ALZ4_9PLAT</name>
<evidence type="ECO:0000256" key="1">
    <source>
        <dbReference type="SAM" id="MobiDB-lite"/>
    </source>
</evidence>
<accession>A0A3S5ALZ4</accession>
<dbReference type="AlphaFoldDB" id="A0A3S5ALZ4"/>